<reference evidence="1 2" key="2">
    <citation type="submission" date="2018-12" db="EMBL/GenBank/DDBJ databases">
        <title>Whole-genome sequences of fifteen clinical Streptococcus suis strains isolated from pigs between 2006 and 2018.</title>
        <authorList>
            <person name="Stevens M.J.A."/>
            <person name="Cernela N."/>
            <person name="Spoerry Serrano N."/>
            <person name="Schmitt S."/>
            <person name="Schrenzel J."/>
            <person name="Stephan R."/>
        </authorList>
    </citation>
    <scope>NUCLEOTIDE SEQUENCE [LARGE SCALE GENOMIC DNA]</scope>
    <source>
        <strain evidence="1 2">PP422</strain>
    </source>
</reference>
<reference evidence="1 2" key="1">
    <citation type="submission" date="2018-11" db="EMBL/GenBank/DDBJ databases">
        <authorList>
            <person name="Stevens M.J."/>
            <person name="Cernela N."/>
            <person name="Spoerry Serrano N."/>
            <person name="Schmitt S."/>
            <person name="Schrenzel J."/>
            <person name="Stephan R."/>
        </authorList>
    </citation>
    <scope>NUCLEOTIDE SEQUENCE [LARGE SCALE GENOMIC DNA]</scope>
    <source>
        <strain evidence="1 2">PP422</strain>
    </source>
</reference>
<organism evidence="1 2">
    <name type="scientific">Streptococcus suis</name>
    <dbReference type="NCBI Taxonomy" id="1307"/>
    <lineage>
        <taxon>Bacteria</taxon>
        <taxon>Bacillati</taxon>
        <taxon>Bacillota</taxon>
        <taxon>Bacilli</taxon>
        <taxon>Lactobacillales</taxon>
        <taxon>Streptococcaceae</taxon>
        <taxon>Streptococcus</taxon>
    </lineage>
</organism>
<name>A0A3R8RA01_STRSU</name>
<dbReference type="EMBL" id="RSDO01000003">
    <property type="protein sequence ID" value="RRR54751.1"/>
    <property type="molecule type" value="Genomic_DNA"/>
</dbReference>
<protein>
    <recommendedName>
        <fullName evidence="3">Galactose mutarotase-like protein</fullName>
    </recommendedName>
</protein>
<accession>A0A3R8RA01</accession>
<evidence type="ECO:0000313" key="2">
    <source>
        <dbReference type="Proteomes" id="UP000274117"/>
    </source>
</evidence>
<gene>
    <name evidence="1" type="ORF">EI998_02595</name>
</gene>
<proteinExistence type="predicted"/>
<dbReference type="Proteomes" id="UP000274117">
    <property type="component" value="Unassembled WGS sequence"/>
</dbReference>
<dbReference type="AlphaFoldDB" id="A0A3R8RA01"/>
<evidence type="ECO:0008006" key="3">
    <source>
        <dbReference type="Google" id="ProtNLM"/>
    </source>
</evidence>
<comment type="caution">
    <text evidence="1">The sequence shown here is derived from an EMBL/GenBank/DDBJ whole genome shotgun (WGS) entry which is preliminary data.</text>
</comment>
<sequence>MIYLTNHRLRVEIAEPGERPNDTFRFDRAGFISNVILDGDTHFCANEPMNLRHLSSGGRGLCCEFSGDFSQGAAVGNYFPKLGVGLIKQDSDLGYQFEHKYEEVVPYPVTFSHTETSADFVTDAVPCLGIAAQVRKTIRIEDNHLILEATITNVGEREIVTEEYCHNFLSIDGMAISPDYRLELPDMYDLGDQRLEGFDGYDHNNFIANGKAIAFDKCETDVSLSVLSTENAPLRDEFSWKLLHKGAKASVTGTDSVTPTSLLLWATDHIVSPEIIQTISIQPGQSHSWTRKWTFEAEPRW</sequence>
<evidence type="ECO:0000313" key="1">
    <source>
        <dbReference type="EMBL" id="RRR54751.1"/>
    </source>
</evidence>